<dbReference type="Pfam" id="PF02481">
    <property type="entry name" value="DNA_processg_A"/>
    <property type="match status" value="1"/>
</dbReference>
<dbReference type="Gene3D" id="3.40.50.450">
    <property type="match status" value="1"/>
</dbReference>
<evidence type="ECO:0000256" key="1">
    <source>
        <dbReference type="ARBA" id="ARBA00006525"/>
    </source>
</evidence>
<dbReference type="PANTHER" id="PTHR43022">
    <property type="entry name" value="PROTEIN SMF"/>
    <property type="match status" value="1"/>
</dbReference>
<evidence type="ECO:0000313" key="4">
    <source>
        <dbReference type="EMBL" id="CAB4737219.1"/>
    </source>
</evidence>
<comment type="similarity">
    <text evidence="1">Belongs to the DprA/Smf family.</text>
</comment>
<reference evidence="5" key="1">
    <citation type="submission" date="2020-05" db="EMBL/GenBank/DDBJ databases">
        <authorList>
            <person name="Chiriac C."/>
            <person name="Salcher M."/>
            <person name="Ghai R."/>
            <person name="Kavagutti S V."/>
        </authorList>
    </citation>
    <scope>NUCLEOTIDE SEQUENCE</scope>
</reference>
<protein>
    <submittedName>
        <fullName evidence="5">Unannotated protein</fullName>
    </submittedName>
</protein>
<dbReference type="AlphaFoldDB" id="A0A6J7GHE0"/>
<evidence type="ECO:0000313" key="7">
    <source>
        <dbReference type="EMBL" id="CAB5030365.1"/>
    </source>
</evidence>
<organism evidence="5">
    <name type="scientific">freshwater metagenome</name>
    <dbReference type="NCBI Taxonomy" id="449393"/>
    <lineage>
        <taxon>unclassified sequences</taxon>
        <taxon>metagenomes</taxon>
        <taxon>ecological metagenomes</taxon>
    </lineage>
</organism>
<sequence>MSLTDEAVAAATLVCLPQMTPARLRTLLAHRGALSALEEIRAGKAEAILQIAQERSRVVDFIKLANLWKKHSDPEPIRRRLQQRRTQVWLSDRADYPIVDDLPSRPAVLLGEGSNHEQLKGPRVAIVGTRSATPHGLADARELGNYLANAGVVVISGLAIGIDAAAHEGVLEAGGVAIGVVATGLDVVYPRRHELLYQRVRNSGVIISEQGFGVGPRRGLFPIRNRIIAALADVVIVMEATIKGGARITAQYALEYGRTVMAVPGSRRNAAAAGTNALIADGAHPLIEWSDVLLALGLSSATSPRALSPDRPPPSKAGRALLLALGGEAATTDQLISRSGLTISATALALRELERHHWVVRAQGAIWPQ</sequence>
<evidence type="ECO:0000259" key="2">
    <source>
        <dbReference type="Pfam" id="PF02481"/>
    </source>
</evidence>
<dbReference type="SUPFAM" id="SSF102405">
    <property type="entry name" value="MCP/YpsA-like"/>
    <property type="match status" value="1"/>
</dbReference>
<dbReference type="EMBL" id="CAFBPQ010000051">
    <property type="protein sequence ID" value="CAB5030365.1"/>
    <property type="molecule type" value="Genomic_DNA"/>
</dbReference>
<dbReference type="EMBL" id="CAFBMM010000040">
    <property type="protein sequence ID" value="CAB4907777.1"/>
    <property type="molecule type" value="Genomic_DNA"/>
</dbReference>
<dbReference type="InterPro" id="IPR036388">
    <property type="entry name" value="WH-like_DNA-bd_sf"/>
</dbReference>
<gene>
    <name evidence="4" type="ORF">UFOPK2683_01653</name>
    <name evidence="5" type="ORF">UFOPK3605_00890</name>
    <name evidence="6" type="ORF">UFOPK3897_00270</name>
    <name evidence="7" type="ORF">UFOPK4121_01305</name>
</gene>
<evidence type="ECO:0000313" key="6">
    <source>
        <dbReference type="EMBL" id="CAB4969482.1"/>
    </source>
</evidence>
<dbReference type="PANTHER" id="PTHR43022:SF1">
    <property type="entry name" value="PROTEIN SMF"/>
    <property type="match status" value="1"/>
</dbReference>
<dbReference type="InterPro" id="IPR057666">
    <property type="entry name" value="DrpA_SLOG"/>
</dbReference>
<dbReference type="NCBIfam" id="TIGR00732">
    <property type="entry name" value="dprA"/>
    <property type="match status" value="1"/>
</dbReference>
<name>A0A6J7GHE0_9ZZZZ</name>
<dbReference type="InterPro" id="IPR003488">
    <property type="entry name" value="DprA"/>
</dbReference>
<accession>A0A6J7GHE0</accession>
<dbReference type="Pfam" id="PF17782">
    <property type="entry name" value="WHD_DprA"/>
    <property type="match status" value="1"/>
</dbReference>
<dbReference type="InterPro" id="IPR041614">
    <property type="entry name" value="DprA_WH"/>
</dbReference>
<evidence type="ECO:0000259" key="3">
    <source>
        <dbReference type="Pfam" id="PF17782"/>
    </source>
</evidence>
<dbReference type="EMBL" id="CAEZYK010000151">
    <property type="protein sequence ID" value="CAB4737219.1"/>
    <property type="molecule type" value="Genomic_DNA"/>
</dbReference>
<dbReference type="GO" id="GO:0009294">
    <property type="term" value="P:DNA-mediated transformation"/>
    <property type="evidence" value="ECO:0007669"/>
    <property type="project" value="InterPro"/>
</dbReference>
<proteinExistence type="inferred from homology"/>
<dbReference type="Gene3D" id="1.10.10.10">
    <property type="entry name" value="Winged helix-like DNA-binding domain superfamily/Winged helix DNA-binding domain"/>
    <property type="match status" value="1"/>
</dbReference>
<feature type="domain" description="Smf/DprA SLOG" evidence="2">
    <location>
        <begin position="90"/>
        <end position="294"/>
    </location>
</feature>
<dbReference type="EMBL" id="CAFBOF010000003">
    <property type="protein sequence ID" value="CAB4969482.1"/>
    <property type="molecule type" value="Genomic_DNA"/>
</dbReference>
<evidence type="ECO:0000313" key="5">
    <source>
        <dbReference type="EMBL" id="CAB4907777.1"/>
    </source>
</evidence>
<feature type="domain" description="DprA winged helix" evidence="3">
    <location>
        <begin position="308"/>
        <end position="361"/>
    </location>
</feature>